<dbReference type="EMBL" id="JABSTQ010011584">
    <property type="protein sequence ID" value="KAG0409860.1"/>
    <property type="molecule type" value="Genomic_DNA"/>
</dbReference>
<comment type="caution">
    <text evidence="1">The sequence shown here is derived from an EMBL/GenBank/DDBJ whole genome shotgun (WGS) entry which is preliminary data.</text>
</comment>
<keyword evidence="2" id="KW-1185">Reference proteome</keyword>
<proteinExistence type="predicted"/>
<feature type="non-terminal residue" evidence="1">
    <location>
        <position position="424"/>
    </location>
</feature>
<sequence length="424" mass="48202">MPTVWLVRNCSTAYRSASNVRFYNLPREQHRRAMWLRAIDRNGPDDIGDRVDHLCSDHFLPGDYETNIQVRHSLGLDTKHARLKSDAVSKQNLWFSAPPRKRRRSEDPSSLEAGKGHLVVPVGILFAIGVLLNKSRIALCPRGDNKGNIDENFDAIRGDHESNNYDATCHVTSKASGAEQEIRRYGHPPRLNAHISYLRDDHRNKNHDSYDATCQIYSNLPYGVCEILFFDDFYAPGSGTFVDRSPAVFQWFLGYARSQSGQREYGIGIQHGKELDVYNDLSTAVGKAALREFWSFKLRHYGLLNFSVHDDLVPNKTTATNYEQLLKEEALDYVNDRQAQFKGFSLTVSFSMAVVEFTVASPGAGSIPHEYGKLCSRVQEQNMEFACNARTINRPHRLWDRNLEHLIVGRESAMYDTPDTLKGK</sequence>
<organism evidence="1 2">
    <name type="scientific">Ixodes persulcatus</name>
    <name type="common">Taiga tick</name>
    <dbReference type="NCBI Taxonomy" id="34615"/>
    <lineage>
        <taxon>Eukaryota</taxon>
        <taxon>Metazoa</taxon>
        <taxon>Ecdysozoa</taxon>
        <taxon>Arthropoda</taxon>
        <taxon>Chelicerata</taxon>
        <taxon>Arachnida</taxon>
        <taxon>Acari</taxon>
        <taxon>Parasitiformes</taxon>
        <taxon>Ixodida</taxon>
        <taxon>Ixodoidea</taxon>
        <taxon>Ixodidae</taxon>
        <taxon>Ixodinae</taxon>
        <taxon>Ixodes</taxon>
    </lineage>
</organism>
<name>A0AC60NRX8_IXOPE</name>
<evidence type="ECO:0000313" key="1">
    <source>
        <dbReference type="EMBL" id="KAG0409860.1"/>
    </source>
</evidence>
<dbReference type="Proteomes" id="UP000805193">
    <property type="component" value="Unassembled WGS sequence"/>
</dbReference>
<gene>
    <name evidence="1" type="ORF">HPB47_013029</name>
</gene>
<protein>
    <submittedName>
        <fullName evidence="1">Uncharacterized protein</fullName>
    </submittedName>
</protein>
<accession>A0AC60NRX8</accession>
<reference evidence="1 2" key="1">
    <citation type="journal article" date="2020" name="Cell">
        <title>Large-Scale Comparative Analyses of Tick Genomes Elucidate Their Genetic Diversity and Vector Capacities.</title>
        <authorList>
            <consortium name="Tick Genome and Microbiome Consortium (TIGMIC)"/>
            <person name="Jia N."/>
            <person name="Wang J."/>
            <person name="Shi W."/>
            <person name="Du L."/>
            <person name="Sun Y."/>
            <person name="Zhan W."/>
            <person name="Jiang J.F."/>
            <person name="Wang Q."/>
            <person name="Zhang B."/>
            <person name="Ji P."/>
            <person name="Bell-Sakyi L."/>
            <person name="Cui X.M."/>
            <person name="Yuan T.T."/>
            <person name="Jiang B.G."/>
            <person name="Yang W.F."/>
            <person name="Lam T.T."/>
            <person name="Chang Q.C."/>
            <person name="Ding S.J."/>
            <person name="Wang X.J."/>
            <person name="Zhu J.G."/>
            <person name="Ruan X.D."/>
            <person name="Zhao L."/>
            <person name="Wei J.T."/>
            <person name="Ye R.Z."/>
            <person name="Que T.C."/>
            <person name="Du C.H."/>
            <person name="Zhou Y.H."/>
            <person name="Cheng J.X."/>
            <person name="Dai P.F."/>
            <person name="Guo W.B."/>
            <person name="Han X.H."/>
            <person name="Huang E.J."/>
            <person name="Li L.F."/>
            <person name="Wei W."/>
            <person name="Gao Y.C."/>
            <person name="Liu J.Z."/>
            <person name="Shao H.Z."/>
            <person name="Wang X."/>
            <person name="Wang C.C."/>
            <person name="Yang T.C."/>
            <person name="Huo Q.B."/>
            <person name="Li W."/>
            <person name="Chen H.Y."/>
            <person name="Chen S.E."/>
            <person name="Zhou L.G."/>
            <person name="Ni X.B."/>
            <person name="Tian J.H."/>
            <person name="Sheng Y."/>
            <person name="Liu T."/>
            <person name="Pan Y.S."/>
            <person name="Xia L.Y."/>
            <person name="Li J."/>
            <person name="Zhao F."/>
            <person name="Cao W.C."/>
        </authorList>
    </citation>
    <scope>NUCLEOTIDE SEQUENCE [LARGE SCALE GENOMIC DNA]</scope>
    <source>
        <strain evidence="1">Iper-2018</strain>
    </source>
</reference>
<evidence type="ECO:0000313" key="2">
    <source>
        <dbReference type="Proteomes" id="UP000805193"/>
    </source>
</evidence>